<organism evidence="1 2">
    <name type="scientific">Natronococcus pandeyae</name>
    <dbReference type="NCBI Taxonomy" id="2055836"/>
    <lineage>
        <taxon>Archaea</taxon>
        <taxon>Methanobacteriati</taxon>
        <taxon>Methanobacteriota</taxon>
        <taxon>Stenosarchaea group</taxon>
        <taxon>Halobacteria</taxon>
        <taxon>Halobacteriales</taxon>
        <taxon>Natrialbaceae</taxon>
        <taxon>Natronococcus</taxon>
    </lineage>
</organism>
<sequence>MGTALSVTGVAAASGQEERYSTVVDMVDAGADPEGNESVSSVVQEHIGDDTLLKFPEGEYYMDSQVRLTNFENVGIVGDNATLVPANYDEFDGPQYRLFRLGTSNRPGRDLQFGGFTVDQTASNTGIRVISAEVEDGLSVRNVYIHGVHDSGTWGPGLFNITDPDGSGHVYCFRAFDGGIHIDETPNDGRWRGATGIILNENHRGQLTFESCVLGGFPDNGLYASGSNGEIDVEGGWYENSGTASIRLSGARGSIKEAIAVVDENPEWVNGQHAIRLDRGDRYEIENVTVDAPNPNGEAVRIMRNVDATEITNTRISVGEGNSSAVRIDSGTGAVDVENSEVEIDGDAYAFRILGEDDGTVELRDVDITGDADGSPIRHAIYCERNGCRFHGISVDQPGGNNRAALELFGDDYVIADSEFETTHVPITVNGSDNVRVENNYSRSYEGRHSFQITDDSGSVSFENNDFPGGVRDFR</sequence>
<dbReference type="AlphaFoldDB" id="A0A8J8Q1B2"/>
<evidence type="ECO:0000313" key="2">
    <source>
        <dbReference type="Proteomes" id="UP000766904"/>
    </source>
</evidence>
<reference evidence="1" key="1">
    <citation type="submission" date="2017-11" db="EMBL/GenBank/DDBJ databases">
        <authorList>
            <person name="Kajale S.C."/>
            <person name="Sharma A."/>
        </authorList>
    </citation>
    <scope>NUCLEOTIDE SEQUENCE</scope>
    <source>
        <strain evidence="1">LS1_42</strain>
    </source>
</reference>
<accession>A0A8J8Q1B2</accession>
<dbReference type="OrthoDB" id="202667at2157"/>
<dbReference type="SUPFAM" id="SSF51126">
    <property type="entry name" value="Pectin lyase-like"/>
    <property type="match status" value="2"/>
</dbReference>
<keyword evidence="2" id="KW-1185">Reference proteome</keyword>
<comment type="caution">
    <text evidence="1">The sequence shown here is derived from an EMBL/GenBank/DDBJ whole genome shotgun (WGS) entry which is preliminary data.</text>
</comment>
<protein>
    <recommendedName>
        <fullName evidence="3">Right-handed parallel beta-helix repeat-containing protein</fullName>
    </recommendedName>
</protein>
<proteinExistence type="predicted"/>
<dbReference type="Gene3D" id="2.160.20.20">
    <property type="match status" value="1"/>
</dbReference>
<dbReference type="Proteomes" id="UP000766904">
    <property type="component" value="Unassembled WGS sequence"/>
</dbReference>
<dbReference type="InterPro" id="IPR012332">
    <property type="entry name" value="Autotransporter_pectin_lyase_C"/>
</dbReference>
<dbReference type="EMBL" id="PHNJ01000016">
    <property type="protein sequence ID" value="TYL36673.1"/>
    <property type="molecule type" value="Genomic_DNA"/>
</dbReference>
<dbReference type="InterPro" id="IPR011050">
    <property type="entry name" value="Pectin_lyase_fold/virulence"/>
</dbReference>
<gene>
    <name evidence="1" type="ORF">CV102_21290</name>
</gene>
<name>A0A8J8Q1B2_9EURY</name>
<evidence type="ECO:0008006" key="3">
    <source>
        <dbReference type="Google" id="ProtNLM"/>
    </source>
</evidence>
<evidence type="ECO:0000313" key="1">
    <source>
        <dbReference type="EMBL" id="TYL36673.1"/>
    </source>
</evidence>